<evidence type="ECO:0000313" key="10">
    <source>
        <dbReference type="Proteomes" id="UP000034956"/>
    </source>
</evidence>
<keyword evidence="2" id="KW-0699">rRNA-binding</keyword>
<dbReference type="PANTHER" id="PTHR11229">
    <property type="entry name" value="50S RIBOSOMAL PROTEIN L3"/>
    <property type="match status" value="1"/>
</dbReference>
<dbReference type="Gene3D" id="2.40.30.10">
    <property type="entry name" value="Translation factors"/>
    <property type="match status" value="1"/>
</dbReference>
<evidence type="ECO:0000256" key="6">
    <source>
        <dbReference type="ARBA" id="ARBA00035243"/>
    </source>
</evidence>
<dbReference type="InterPro" id="IPR000597">
    <property type="entry name" value="Ribosomal_uL3"/>
</dbReference>
<dbReference type="InterPro" id="IPR009000">
    <property type="entry name" value="Transl_B-barrel_sf"/>
</dbReference>
<comment type="caution">
    <text evidence="9">The sequence shown here is derived from an EMBL/GenBank/DDBJ whole genome shotgun (WGS) entry which is preliminary data.</text>
</comment>
<feature type="region of interest" description="Disordered" evidence="8">
    <location>
        <begin position="62"/>
        <end position="92"/>
    </location>
</feature>
<evidence type="ECO:0000256" key="4">
    <source>
        <dbReference type="ARBA" id="ARBA00022980"/>
    </source>
</evidence>
<evidence type="ECO:0000256" key="1">
    <source>
        <dbReference type="ARBA" id="ARBA00006540"/>
    </source>
</evidence>
<keyword evidence="4 9" id="KW-0689">Ribosomal protein</keyword>
<evidence type="ECO:0000313" key="9">
    <source>
        <dbReference type="EMBL" id="KKU90912.1"/>
    </source>
</evidence>
<dbReference type="GO" id="GO:0003735">
    <property type="term" value="F:structural constituent of ribosome"/>
    <property type="evidence" value="ECO:0007669"/>
    <property type="project" value="InterPro"/>
</dbReference>
<evidence type="ECO:0000256" key="7">
    <source>
        <dbReference type="ARBA" id="ARBA00035457"/>
    </source>
</evidence>
<dbReference type="EMBL" id="LCPF01000005">
    <property type="protein sequence ID" value="KKU90912.1"/>
    <property type="molecule type" value="Genomic_DNA"/>
</dbReference>
<dbReference type="SUPFAM" id="SSF50447">
    <property type="entry name" value="Translation proteins"/>
    <property type="match status" value="1"/>
</dbReference>
<proteinExistence type="inferred from homology"/>
<dbReference type="GO" id="GO:0022625">
    <property type="term" value="C:cytosolic large ribosomal subunit"/>
    <property type="evidence" value="ECO:0007669"/>
    <property type="project" value="TreeGrafter"/>
</dbReference>
<comment type="similarity">
    <text evidence="1">Belongs to the universal ribosomal protein uL3 family.</text>
</comment>
<protein>
    <recommendedName>
        <fullName evidence="6">Large ribosomal subunit protein uL3</fullName>
    </recommendedName>
    <alternativeName>
        <fullName evidence="7">50S ribosomal protein L3</fullName>
    </alternativeName>
</protein>
<name>A0A0G1U9W2_9BACT</name>
<dbReference type="PATRIC" id="fig|1618660.3.peg.630"/>
<organism evidence="9 10">
    <name type="scientific">Candidatus Jorgensenbacteria bacterium GW2011_GWA1_48_11</name>
    <dbReference type="NCBI Taxonomy" id="1618660"/>
    <lineage>
        <taxon>Bacteria</taxon>
        <taxon>Candidatus Joergenseniibacteriota</taxon>
    </lineage>
</organism>
<keyword evidence="3" id="KW-0694">RNA-binding</keyword>
<evidence type="ECO:0000256" key="2">
    <source>
        <dbReference type="ARBA" id="ARBA00022730"/>
    </source>
</evidence>
<dbReference type="Proteomes" id="UP000034956">
    <property type="component" value="Unassembled WGS sequence"/>
</dbReference>
<dbReference type="GO" id="GO:0019843">
    <property type="term" value="F:rRNA binding"/>
    <property type="evidence" value="ECO:0007669"/>
    <property type="project" value="UniProtKB-KW"/>
</dbReference>
<evidence type="ECO:0000256" key="5">
    <source>
        <dbReference type="ARBA" id="ARBA00023274"/>
    </source>
</evidence>
<evidence type="ECO:0000256" key="3">
    <source>
        <dbReference type="ARBA" id="ARBA00022884"/>
    </source>
</evidence>
<dbReference type="InterPro" id="IPR019927">
    <property type="entry name" value="Ribosomal_uL3_bac/org-type"/>
</dbReference>
<dbReference type="Pfam" id="PF00297">
    <property type="entry name" value="Ribosomal_L3"/>
    <property type="match status" value="1"/>
</dbReference>
<accession>A0A0G1U9W2</accession>
<reference evidence="9 10" key="1">
    <citation type="journal article" date="2015" name="Nature">
        <title>rRNA introns, odd ribosomes, and small enigmatic genomes across a large radiation of phyla.</title>
        <authorList>
            <person name="Brown C.T."/>
            <person name="Hug L.A."/>
            <person name="Thomas B.C."/>
            <person name="Sharon I."/>
            <person name="Castelle C.J."/>
            <person name="Singh A."/>
            <person name="Wilkins M.J."/>
            <person name="Williams K.H."/>
            <person name="Banfield J.F."/>
        </authorList>
    </citation>
    <scope>NUCLEOTIDE SEQUENCE [LARGE SCALE GENOMIC DNA]</scope>
</reference>
<gene>
    <name evidence="9" type="ORF">UY23_C0005G0008</name>
</gene>
<keyword evidence="5" id="KW-0687">Ribonucleoprotein</keyword>
<evidence type="ECO:0000256" key="8">
    <source>
        <dbReference type="SAM" id="MobiDB-lite"/>
    </source>
</evidence>
<dbReference type="AlphaFoldDB" id="A0A0G1U9W2"/>
<sequence>MAKFIVQKLKMTQIWKNDKVIPVTVLRFGKDDAVAIVAEMKEGEKVKISGLSKGKGFQGVVKRHGFHGGPQTHGQKNRQRAPGSIGSTAPQRVLPGRRMAGHMGQDRITLRLPIVSLLEEERDILVKGAVPGMKKTKLEISKI</sequence>
<dbReference type="PANTHER" id="PTHR11229:SF16">
    <property type="entry name" value="LARGE RIBOSOMAL SUBUNIT PROTEIN UL3C"/>
    <property type="match status" value="1"/>
</dbReference>
<dbReference type="GO" id="GO:0006412">
    <property type="term" value="P:translation"/>
    <property type="evidence" value="ECO:0007669"/>
    <property type="project" value="InterPro"/>
</dbReference>